<sequence length="142" mass="15486">MSFEERNTWAFLFIAVAAYLCYVVIVLVVAGGRPLVEVDYGPIMLSTIGAAIVAGILANIVISTIWRKGAGKADQRDKEISRFGDHVGQAFVVIGAVVAMLLAIVQFDYFWIANAVYLAFVLSALLGSIAKLVAYRRGFQPW</sequence>
<keyword evidence="3" id="KW-1185">Reference proteome</keyword>
<keyword evidence="1" id="KW-0472">Membrane</keyword>
<protein>
    <recommendedName>
        <fullName evidence="4">Transmembrane protein</fullName>
    </recommendedName>
</protein>
<keyword evidence="1" id="KW-0812">Transmembrane</keyword>
<feature type="transmembrane region" description="Helical" evidence="1">
    <location>
        <begin position="43"/>
        <end position="66"/>
    </location>
</feature>
<dbReference type="RefSeq" id="WP_259509173.1">
    <property type="nucleotide sequence ID" value="NZ_JANLCM010000002.1"/>
</dbReference>
<accession>A0ABT2GWL2</accession>
<dbReference type="EMBL" id="JANLCM010000002">
    <property type="protein sequence ID" value="MCS5719685.1"/>
    <property type="molecule type" value="Genomic_DNA"/>
</dbReference>
<feature type="transmembrane region" description="Helical" evidence="1">
    <location>
        <begin position="111"/>
        <end position="134"/>
    </location>
</feature>
<evidence type="ECO:0008006" key="4">
    <source>
        <dbReference type="Google" id="ProtNLM"/>
    </source>
</evidence>
<gene>
    <name evidence="2" type="ORF">N1027_16250</name>
</gene>
<evidence type="ECO:0000313" key="3">
    <source>
        <dbReference type="Proteomes" id="UP001165584"/>
    </source>
</evidence>
<proteinExistence type="predicted"/>
<feature type="transmembrane region" description="Helical" evidence="1">
    <location>
        <begin position="87"/>
        <end position="105"/>
    </location>
</feature>
<keyword evidence="1" id="KW-1133">Transmembrane helix</keyword>
<evidence type="ECO:0000313" key="2">
    <source>
        <dbReference type="EMBL" id="MCS5719685.1"/>
    </source>
</evidence>
<dbReference type="Proteomes" id="UP001165584">
    <property type="component" value="Unassembled WGS sequence"/>
</dbReference>
<feature type="transmembrane region" description="Helical" evidence="1">
    <location>
        <begin position="9"/>
        <end position="31"/>
    </location>
</feature>
<organism evidence="2 3">
    <name type="scientific">Herbiconiux aconitum</name>
    <dbReference type="NCBI Taxonomy" id="2970913"/>
    <lineage>
        <taxon>Bacteria</taxon>
        <taxon>Bacillati</taxon>
        <taxon>Actinomycetota</taxon>
        <taxon>Actinomycetes</taxon>
        <taxon>Micrococcales</taxon>
        <taxon>Microbacteriaceae</taxon>
        <taxon>Herbiconiux</taxon>
    </lineage>
</organism>
<evidence type="ECO:0000256" key="1">
    <source>
        <dbReference type="SAM" id="Phobius"/>
    </source>
</evidence>
<reference evidence="2" key="1">
    <citation type="submission" date="2022-08" db="EMBL/GenBank/DDBJ databases">
        <authorList>
            <person name="Deng Y."/>
            <person name="Han X.-F."/>
            <person name="Zhang Y.-Q."/>
        </authorList>
    </citation>
    <scope>NUCLEOTIDE SEQUENCE</scope>
    <source>
        <strain evidence="2">CPCC 205763</strain>
    </source>
</reference>
<comment type="caution">
    <text evidence="2">The sequence shown here is derived from an EMBL/GenBank/DDBJ whole genome shotgun (WGS) entry which is preliminary data.</text>
</comment>
<name>A0ABT2GWL2_9MICO</name>